<dbReference type="InterPro" id="IPR029065">
    <property type="entry name" value="Enolase_C-like"/>
</dbReference>
<evidence type="ECO:0000313" key="3">
    <source>
        <dbReference type="EMBL" id="GAI88263.1"/>
    </source>
</evidence>
<dbReference type="Gene3D" id="3.30.390.10">
    <property type="entry name" value="Enolase-like, N-terminal domain"/>
    <property type="match status" value="1"/>
</dbReference>
<dbReference type="PANTHER" id="PTHR48080:SF2">
    <property type="entry name" value="D-GALACTONATE DEHYDRATASE"/>
    <property type="match status" value="1"/>
</dbReference>
<dbReference type="AlphaFoldDB" id="X1S5S7"/>
<keyword evidence="1" id="KW-0456">Lyase</keyword>
<dbReference type="Pfam" id="PF02746">
    <property type="entry name" value="MR_MLE_N"/>
    <property type="match status" value="1"/>
</dbReference>
<feature type="non-terminal residue" evidence="3">
    <location>
        <position position="267"/>
    </location>
</feature>
<comment type="caution">
    <text evidence="3">The sequence shown here is derived from an EMBL/GenBank/DDBJ whole genome shotgun (WGS) entry which is preliminary data.</text>
</comment>
<evidence type="ECO:0000259" key="2">
    <source>
        <dbReference type="SMART" id="SM00922"/>
    </source>
</evidence>
<dbReference type="InterPro" id="IPR034593">
    <property type="entry name" value="DgoD-like"/>
</dbReference>
<proteinExistence type="predicted"/>
<dbReference type="InterPro" id="IPR036849">
    <property type="entry name" value="Enolase-like_C_sf"/>
</dbReference>
<dbReference type="PANTHER" id="PTHR48080">
    <property type="entry name" value="D-GALACTONATE DEHYDRATASE-RELATED"/>
    <property type="match status" value="1"/>
</dbReference>
<gene>
    <name evidence="3" type="ORF">S12H4_37736</name>
</gene>
<dbReference type="SFLD" id="SFLDS00001">
    <property type="entry name" value="Enolase"/>
    <property type="match status" value="1"/>
</dbReference>
<feature type="non-terminal residue" evidence="3">
    <location>
        <position position="1"/>
    </location>
</feature>
<reference evidence="3" key="1">
    <citation type="journal article" date="2014" name="Front. Microbiol.">
        <title>High frequency of phylogenetically diverse reductive dehalogenase-homologous genes in deep subseafloor sedimentary metagenomes.</title>
        <authorList>
            <person name="Kawai M."/>
            <person name="Futagami T."/>
            <person name="Toyoda A."/>
            <person name="Takaki Y."/>
            <person name="Nishi S."/>
            <person name="Hori S."/>
            <person name="Arai W."/>
            <person name="Tsubouchi T."/>
            <person name="Morono Y."/>
            <person name="Uchiyama I."/>
            <person name="Ito T."/>
            <person name="Fujiyama A."/>
            <person name="Inagaki F."/>
            <person name="Takami H."/>
        </authorList>
    </citation>
    <scope>NUCLEOTIDE SEQUENCE</scope>
    <source>
        <strain evidence="3">Expedition CK06-06</strain>
    </source>
</reference>
<dbReference type="SMART" id="SM00922">
    <property type="entry name" value="MR_MLE"/>
    <property type="match status" value="1"/>
</dbReference>
<evidence type="ECO:0000256" key="1">
    <source>
        <dbReference type="ARBA" id="ARBA00023239"/>
    </source>
</evidence>
<name>X1S5S7_9ZZZZ</name>
<dbReference type="PROSITE" id="PS00908">
    <property type="entry name" value="MR_MLE_1"/>
    <property type="match status" value="1"/>
</dbReference>
<dbReference type="GO" id="GO:0009063">
    <property type="term" value="P:amino acid catabolic process"/>
    <property type="evidence" value="ECO:0007669"/>
    <property type="project" value="InterPro"/>
</dbReference>
<dbReference type="Pfam" id="PF13378">
    <property type="entry name" value="MR_MLE_C"/>
    <property type="match status" value="1"/>
</dbReference>
<dbReference type="InterPro" id="IPR029017">
    <property type="entry name" value="Enolase-like_N"/>
</dbReference>
<dbReference type="SUPFAM" id="SSF54826">
    <property type="entry name" value="Enolase N-terminal domain-like"/>
    <property type="match status" value="1"/>
</dbReference>
<dbReference type="InterPro" id="IPR013341">
    <property type="entry name" value="Mandelate_racemase_N_dom"/>
</dbReference>
<dbReference type="InterPro" id="IPR013342">
    <property type="entry name" value="Mandelate_racemase_C"/>
</dbReference>
<dbReference type="SUPFAM" id="SSF51604">
    <property type="entry name" value="Enolase C-terminal domain-like"/>
    <property type="match status" value="1"/>
</dbReference>
<organism evidence="3">
    <name type="scientific">marine sediment metagenome</name>
    <dbReference type="NCBI Taxonomy" id="412755"/>
    <lineage>
        <taxon>unclassified sequences</taxon>
        <taxon>metagenomes</taxon>
        <taxon>ecological metagenomes</taxon>
    </lineage>
</organism>
<feature type="domain" description="Mandelate racemase/muconate lactonizing enzyme C-terminal" evidence="2">
    <location>
        <begin position="88"/>
        <end position="182"/>
    </location>
</feature>
<dbReference type="SFLD" id="SFLDG00179">
    <property type="entry name" value="mandelate_racemase"/>
    <property type="match status" value="1"/>
</dbReference>
<dbReference type="GO" id="GO:0016829">
    <property type="term" value="F:lyase activity"/>
    <property type="evidence" value="ECO:0007669"/>
    <property type="project" value="UniProtKB-KW"/>
</dbReference>
<accession>X1S5S7</accession>
<sequence>EKTINTIKGEIIGRDPFDREWIWQRLWHMYGRYGASAGRPPGVQALSAVDIALWDIAGKALGQPIYKLLGAYRDKIRIYATSWPLPTPEDYAKEALSCKQRGITAYKLHVDPEIAIEACQAVRQAVGDDMKLMLDHGTDDNREQALKVGRELEKLNFYWFEEPLPDYDIEGLINLREKLDVPICGTEKVPLSMFSMPQYIIHRVLDIIRCDTVMSGGITPCKKIADMCDAFGVKCEIHLANPIGNFANLHVECAVKNCEFYEMYWPE</sequence>
<dbReference type="Gene3D" id="3.20.20.120">
    <property type="entry name" value="Enolase-like C-terminal domain"/>
    <property type="match status" value="1"/>
</dbReference>
<dbReference type="InterPro" id="IPR018110">
    <property type="entry name" value="Mandel_Rmase/mucon_lact_enz_CS"/>
</dbReference>
<protein>
    <recommendedName>
        <fullName evidence="2">Mandelate racemase/muconate lactonizing enzyme C-terminal domain-containing protein</fullName>
    </recommendedName>
</protein>
<dbReference type="EMBL" id="BARW01022647">
    <property type="protein sequence ID" value="GAI88263.1"/>
    <property type="molecule type" value="Genomic_DNA"/>
</dbReference>